<dbReference type="EMBL" id="JACHEK010000004">
    <property type="protein sequence ID" value="MBB6144048.1"/>
    <property type="molecule type" value="Genomic_DNA"/>
</dbReference>
<feature type="signal peptide" evidence="3">
    <location>
        <begin position="1"/>
        <end position="26"/>
    </location>
</feature>
<dbReference type="InterPro" id="IPR015391">
    <property type="entry name" value="SurA_N"/>
</dbReference>
<dbReference type="Pfam" id="PF09312">
    <property type="entry name" value="SurA_N"/>
    <property type="match status" value="1"/>
</dbReference>
<evidence type="ECO:0000313" key="5">
    <source>
        <dbReference type="EMBL" id="MBB6144048.1"/>
    </source>
</evidence>
<dbReference type="InterPro" id="IPR027304">
    <property type="entry name" value="Trigger_fact/SurA_dom_sf"/>
</dbReference>
<keyword evidence="6" id="KW-1185">Reference proteome</keyword>
<dbReference type="InterPro" id="IPR050280">
    <property type="entry name" value="OMP_Chaperone_SurA"/>
</dbReference>
<feature type="domain" description="SurA N-terminal" evidence="4">
    <location>
        <begin position="48"/>
        <end position="168"/>
    </location>
</feature>
<dbReference type="OrthoDB" id="117954at2"/>
<dbReference type="PANTHER" id="PTHR47637">
    <property type="entry name" value="CHAPERONE SURA"/>
    <property type="match status" value="1"/>
</dbReference>
<gene>
    <name evidence="5" type="ORF">HNQ77_002000</name>
</gene>
<organism evidence="5 6">
    <name type="scientific">Silvibacterium bohemicum</name>
    <dbReference type="NCBI Taxonomy" id="1577686"/>
    <lineage>
        <taxon>Bacteria</taxon>
        <taxon>Pseudomonadati</taxon>
        <taxon>Acidobacteriota</taxon>
        <taxon>Terriglobia</taxon>
        <taxon>Terriglobales</taxon>
        <taxon>Acidobacteriaceae</taxon>
        <taxon>Silvibacterium</taxon>
    </lineage>
</organism>
<evidence type="ECO:0000256" key="2">
    <source>
        <dbReference type="ARBA" id="ARBA00023110"/>
    </source>
</evidence>
<name>A0A841K057_9BACT</name>
<sequence>MRRAFQFGVTAMVLASAVILRAPANAQVAGTPRASLNSADAAAKPIVLDRVVAIINGDVLLESDVQEEMHFAKLEPVGVPAGSDSLRRSARRLINRTLILQQIKEQQQTGMSVSDADVEKQLDEIRKSLPACKEHDCTTEAGWKAFLAANGLTQQDVLDHWRQRMQILRFIDIRFRAGIRISKQEIADYYQKSILPGYAHAKDKPPPVDTLAPRIQEVLLQQHVNGLLQDWMKTLRQEGSVQILDPAYGQSNSGDEDDE</sequence>
<keyword evidence="1 3" id="KW-0732">Signal</keyword>
<comment type="caution">
    <text evidence="5">The sequence shown here is derived from an EMBL/GenBank/DDBJ whole genome shotgun (WGS) entry which is preliminary data.</text>
</comment>
<keyword evidence="2" id="KW-0413">Isomerase</keyword>
<evidence type="ECO:0000256" key="1">
    <source>
        <dbReference type="ARBA" id="ARBA00022729"/>
    </source>
</evidence>
<accession>A0A841K057</accession>
<feature type="chain" id="PRO_5033048859" description="SurA N-terminal domain-containing protein" evidence="3">
    <location>
        <begin position="27"/>
        <end position="259"/>
    </location>
</feature>
<dbReference type="AlphaFoldDB" id="A0A841K057"/>
<dbReference type="RefSeq" id="WP_050059269.1">
    <property type="nucleotide sequence ID" value="NZ_JACHEK010000004.1"/>
</dbReference>
<dbReference type="Proteomes" id="UP000538666">
    <property type="component" value="Unassembled WGS sequence"/>
</dbReference>
<proteinExistence type="predicted"/>
<dbReference type="Gene3D" id="1.10.4030.10">
    <property type="entry name" value="Porin chaperone SurA, peptide-binding domain"/>
    <property type="match status" value="1"/>
</dbReference>
<evidence type="ECO:0000259" key="4">
    <source>
        <dbReference type="Pfam" id="PF09312"/>
    </source>
</evidence>
<dbReference type="SUPFAM" id="SSF109998">
    <property type="entry name" value="Triger factor/SurA peptide-binding domain-like"/>
    <property type="match status" value="1"/>
</dbReference>
<keyword evidence="2" id="KW-0697">Rotamase</keyword>
<dbReference type="PANTHER" id="PTHR47637:SF1">
    <property type="entry name" value="CHAPERONE SURA"/>
    <property type="match status" value="1"/>
</dbReference>
<protein>
    <recommendedName>
        <fullName evidence="4">SurA N-terminal domain-containing protein</fullName>
    </recommendedName>
</protein>
<reference evidence="5 6" key="1">
    <citation type="submission" date="2020-08" db="EMBL/GenBank/DDBJ databases">
        <title>Genomic Encyclopedia of Type Strains, Phase IV (KMG-IV): sequencing the most valuable type-strain genomes for metagenomic binning, comparative biology and taxonomic classification.</title>
        <authorList>
            <person name="Goeker M."/>
        </authorList>
    </citation>
    <scope>NUCLEOTIDE SEQUENCE [LARGE SCALE GENOMIC DNA]</scope>
    <source>
        <strain evidence="5 6">DSM 103733</strain>
    </source>
</reference>
<evidence type="ECO:0000313" key="6">
    <source>
        <dbReference type="Proteomes" id="UP000538666"/>
    </source>
</evidence>
<dbReference type="GO" id="GO:0003755">
    <property type="term" value="F:peptidyl-prolyl cis-trans isomerase activity"/>
    <property type="evidence" value="ECO:0007669"/>
    <property type="project" value="UniProtKB-KW"/>
</dbReference>
<evidence type="ECO:0000256" key="3">
    <source>
        <dbReference type="SAM" id="SignalP"/>
    </source>
</evidence>